<dbReference type="EMBL" id="BMZH01000007">
    <property type="protein sequence ID" value="GHA96501.1"/>
    <property type="molecule type" value="Genomic_DNA"/>
</dbReference>
<keyword evidence="1" id="KW-0812">Transmembrane</keyword>
<evidence type="ECO:0000313" key="2">
    <source>
        <dbReference type="EMBL" id="GHA96501.1"/>
    </source>
</evidence>
<keyword evidence="3" id="KW-1185">Reference proteome</keyword>
<reference evidence="2" key="2">
    <citation type="submission" date="2020-09" db="EMBL/GenBank/DDBJ databases">
        <authorList>
            <person name="Sun Q."/>
            <person name="Kim S."/>
        </authorList>
    </citation>
    <scope>NUCLEOTIDE SEQUENCE</scope>
    <source>
        <strain evidence="2">KCTC 32513</strain>
    </source>
</reference>
<keyword evidence="1" id="KW-0472">Membrane</keyword>
<evidence type="ECO:0000256" key="1">
    <source>
        <dbReference type="SAM" id="Phobius"/>
    </source>
</evidence>
<dbReference type="AlphaFoldDB" id="A0A8J3CSM6"/>
<dbReference type="RefSeq" id="WP_189497892.1">
    <property type="nucleotide sequence ID" value="NZ_BMZH01000007.1"/>
</dbReference>
<evidence type="ECO:0000313" key="3">
    <source>
        <dbReference type="Proteomes" id="UP000634004"/>
    </source>
</evidence>
<organism evidence="2 3">
    <name type="scientific">Algimonas arctica</name>
    <dbReference type="NCBI Taxonomy" id="1479486"/>
    <lineage>
        <taxon>Bacteria</taxon>
        <taxon>Pseudomonadati</taxon>
        <taxon>Pseudomonadota</taxon>
        <taxon>Alphaproteobacteria</taxon>
        <taxon>Maricaulales</taxon>
        <taxon>Robiginitomaculaceae</taxon>
        <taxon>Algimonas</taxon>
    </lineage>
</organism>
<protein>
    <submittedName>
        <fullName evidence="2">Uncharacterized protein</fullName>
    </submittedName>
</protein>
<reference evidence="2" key="1">
    <citation type="journal article" date="2014" name="Int. J. Syst. Evol. Microbiol.">
        <title>Complete genome sequence of Corynebacterium casei LMG S-19264T (=DSM 44701T), isolated from a smear-ripened cheese.</title>
        <authorList>
            <consortium name="US DOE Joint Genome Institute (JGI-PGF)"/>
            <person name="Walter F."/>
            <person name="Albersmeier A."/>
            <person name="Kalinowski J."/>
            <person name="Ruckert C."/>
        </authorList>
    </citation>
    <scope>NUCLEOTIDE SEQUENCE</scope>
    <source>
        <strain evidence="2">KCTC 32513</strain>
    </source>
</reference>
<proteinExistence type="predicted"/>
<keyword evidence="1" id="KW-1133">Transmembrane helix</keyword>
<gene>
    <name evidence="2" type="ORF">GCM10009069_19420</name>
</gene>
<comment type="caution">
    <text evidence="2">The sequence shown here is derived from an EMBL/GenBank/DDBJ whole genome shotgun (WGS) entry which is preliminary data.</text>
</comment>
<feature type="transmembrane region" description="Helical" evidence="1">
    <location>
        <begin position="9"/>
        <end position="29"/>
    </location>
</feature>
<accession>A0A8J3CSM6</accession>
<name>A0A8J3CSM6_9PROT</name>
<sequence>MANKSGGNPLYFIIGAVVVAVLAVGFFMVQESNEPDFSIDVNESGIDVETN</sequence>
<dbReference type="Proteomes" id="UP000634004">
    <property type="component" value="Unassembled WGS sequence"/>
</dbReference>